<dbReference type="InterPro" id="IPR046373">
    <property type="entry name" value="Acyl-CoA_Oxase/DH_mid-dom_sf"/>
</dbReference>
<evidence type="ECO:0000256" key="5">
    <source>
        <dbReference type="ARBA" id="ARBA00023002"/>
    </source>
</evidence>
<evidence type="ECO:0000256" key="3">
    <source>
        <dbReference type="ARBA" id="ARBA00022630"/>
    </source>
</evidence>
<evidence type="ECO:0000259" key="7">
    <source>
        <dbReference type="Pfam" id="PF02770"/>
    </source>
</evidence>
<dbReference type="GO" id="GO:0050660">
    <property type="term" value="F:flavin adenine dinucleotide binding"/>
    <property type="evidence" value="ECO:0007669"/>
    <property type="project" value="InterPro"/>
</dbReference>
<reference evidence="9 10" key="1">
    <citation type="submission" date="2020-08" db="EMBL/GenBank/DDBJ databases">
        <title>Genomic Encyclopedia of Type Strains, Phase IV (KMG-IV): sequencing the most valuable type-strain genomes for metagenomic binning, comparative biology and taxonomic classification.</title>
        <authorList>
            <person name="Goeker M."/>
        </authorList>
    </citation>
    <scope>NUCLEOTIDE SEQUENCE [LARGE SCALE GENOMIC DNA]</scope>
    <source>
        <strain evidence="9 10">DSM 29781</strain>
    </source>
</reference>
<dbReference type="InterPro" id="IPR013786">
    <property type="entry name" value="AcylCoA_DH/ox_N"/>
</dbReference>
<dbReference type="FunFam" id="2.40.110.10:FF:000002">
    <property type="entry name" value="Acyl-CoA dehydrogenase fadE12"/>
    <property type="match status" value="1"/>
</dbReference>
<keyword evidence="5 9" id="KW-0560">Oxidoreductase</keyword>
<dbReference type="RefSeq" id="WP_183963737.1">
    <property type="nucleotide sequence ID" value="NZ_BAABEW010000004.1"/>
</dbReference>
<evidence type="ECO:0000313" key="10">
    <source>
        <dbReference type="Proteomes" id="UP000532440"/>
    </source>
</evidence>
<dbReference type="EC" id="1.3.8.7" evidence="9"/>
<dbReference type="GO" id="GO:0070991">
    <property type="term" value="F:medium-chain fatty acyl-CoA dehydrogenase activity"/>
    <property type="evidence" value="ECO:0007669"/>
    <property type="project" value="UniProtKB-EC"/>
</dbReference>
<feature type="domain" description="Acyl-CoA oxidase/dehydrogenase middle" evidence="7">
    <location>
        <begin position="129"/>
        <end position="223"/>
    </location>
</feature>
<evidence type="ECO:0000256" key="1">
    <source>
        <dbReference type="ARBA" id="ARBA00001974"/>
    </source>
</evidence>
<comment type="caution">
    <text evidence="9">The sequence shown here is derived from an EMBL/GenBank/DDBJ whole genome shotgun (WGS) entry which is preliminary data.</text>
</comment>
<dbReference type="SUPFAM" id="SSF47203">
    <property type="entry name" value="Acyl-CoA dehydrogenase C-terminal domain-like"/>
    <property type="match status" value="1"/>
</dbReference>
<dbReference type="EMBL" id="JACHGB010000001">
    <property type="protein sequence ID" value="MBB5270395.1"/>
    <property type="molecule type" value="Genomic_DNA"/>
</dbReference>
<dbReference type="InterPro" id="IPR006091">
    <property type="entry name" value="Acyl-CoA_Oxase/DH_mid-dom"/>
</dbReference>
<dbReference type="InterPro" id="IPR009075">
    <property type="entry name" value="AcylCo_DH/oxidase_C"/>
</dbReference>
<evidence type="ECO:0000313" key="9">
    <source>
        <dbReference type="EMBL" id="MBB5270395.1"/>
    </source>
</evidence>
<accession>A0A7W8HEB5</accession>
<dbReference type="InterPro" id="IPR009100">
    <property type="entry name" value="AcylCoA_DH/oxidase_NM_dom_sf"/>
</dbReference>
<dbReference type="PANTHER" id="PTHR48083">
    <property type="entry name" value="MEDIUM-CHAIN SPECIFIC ACYL-COA DEHYDROGENASE, MITOCHONDRIAL-RELATED"/>
    <property type="match status" value="1"/>
</dbReference>
<feature type="domain" description="Acyl-CoA dehydrogenase/oxidase C-terminal" evidence="6">
    <location>
        <begin position="235"/>
        <end position="383"/>
    </location>
</feature>
<keyword evidence="10" id="KW-1185">Reference proteome</keyword>
<evidence type="ECO:0000259" key="6">
    <source>
        <dbReference type="Pfam" id="PF00441"/>
    </source>
</evidence>
<dbReference type="InterPro" id="IPR037069">
    <property type="entry name" value="AcylCoA_DH/ox_N_sf"/>
</dbReference>
<keyword evidence="3" id="KW-0285">Flavoprotein</keyword>
<feature type="domain" description="Acyl-CoA dehydrogenase/oxidase N-terminal" evidence="8">
    <location>
        <begin position="7"/>
        <end position="125"/>
    </location>
</feature>
<dbReference type="Pfam" id="PF02770">
    <property type="entry name" value="Acyl-CoA_dh_M"/>
    <property type="match status" value="1"/>
</dbReference>
<evidence type="ECO:0000256" key="4">
    <source>
        <dbReference type="ARBA" id="ARBA00022827"/>
    </source>
</evidence>
<dbReference type="InterPro" id="IPR036250">
    <property type="entry name" value="AcylCo_DH-like_C"/>
</dbReference>
<dbReference type="Gene3D" id="1.20.140.10">
    <property type="entry name" value="Butyryl-CoA Dehydrogenase, subunit A, domain 3"/>
    <property type="match status" value="1"/>
</dbReference>
<comment type="cofactor">
    <cofactor evidence="1">
        <name>FAD</name>
        <dbReference type="ChEBI" id="CHEBI:57692"/>
    </cofactor>
</comment>
<dbReference type="GO" id="GO:0005737">
    <property type="term" value="C:cytoplasm"/>
    <property type="evidence" value="ECO:0007669"/>
    <property type="project" value="TreeGrafter"/>
</dbReference>
<sequence length="388" mass="43139">MDFELPQEHRMLQDLVARFVREELLPLEPAVLAREAAGEGLGLTPDEERRLDARSRELGLWGLDAPEEMGGSDLPLTAMVAVNEEMGRTITPYDLPPDSPNLRMLMLTATPDQRTRYLEPYARGETSSAIAISEPGAGADPAGMITRARRDGDHWVLDGRKIWSTRAGVADWTIVMAVTDKAKGARGGISAFIVDRDTPGFEVVRKIPMLGGHSTYEVVLEDCRLLAGQLLGDEGNGFAPMQARLSSRRVQMAAWCTGIAQRALDMICEYAPQRSTFGAPLSERQAIQWWVADAATRIHACRLMTYEAAARIDRGDQARVQISMIKLYATEMAWDIVDQAMQTFGAMGMTKELPLQQMANDVRLMRIYEGPSEVHRWVIARDLLGLRR</sequence>
<dbReference type="GO" id="GO:0051793">
    <property type="term" value="P:medium-chain fatty acid catabolic process"/>
    <property type="evidence" value="ECO:0007669"/>
    <property type="project" value="TreeGrafter"/>
</dbReference>
<dbReference type="PANTHER" id="PTHR48083:SF2">
    <property type="entry name" value="MEDIUM-CHAIN SPECIFIC ACYL-COA DEHYDROGENASE, MITOCHONDRIAL"/>
    <property type="match status" value="1"/>
</dbReference>
<keyword evidence="4" id="KW-0274">FAD</keyword>
<dbReference type="Pfam" id="PF00441">
    <property type="entry name" value="Acyl-CoA_dh_1"/>
    <property type="match status" value="1"/>
</dbReference>
<proteinExistence type="inferred from homology"/>
<dbReference type="Gene3D" id="1.10.540.10">
    <property type="entry name" value="Acyl-CoA dehydrogenase/oxidase, N-terminal domain"/>
    <property type="match status" value="1"/>
</dbReference>
<evidence type="ECO:0000256" key="2">
    <source>
        <dbReference type="ARBA" id="ARBA00009347"/>
    </source>
</evidence>
<protein>
    <submittedName>
        <fullName evidence="9">Acyl-CoA dehydrogenase</fullName>
        <ecNumber evidence="9">1.3.8.7</ecNumber>
    </submittedName>
</protein>
<dbReference type="Proteomes" id="UP000532440">
    <property type="component" value="Unassembled WGS sequence"/>
</dbReference>
<dbReference type="Pfam" id="PF02771">
    <property type="entry name" value="Acyl-CoA_dh_N"/>
    <property type="match status" value="1"/>
</dbReference>
<gene>
    <name evidence="9" type="ORF">HNQ70_000379</name>
</gene>
<dbReference type="Gene3D" id="2.40.110.10">
    <property type="entry name" value="Butyryl-CoA Dehydrogenase, subunit A, domain 2"/>
    <property type="match status" value="1"/>
</dbReference>
<dbReference type="InterPro" id="IPR050741">
    <property type="entry name" value="Acyl-CoA_dehydrogenase"/>
</dbReference>
<name>A0A7W8HEB5_9BURK</name>
<dbReference type="SUPFAM" id="SSF56645">
    <property type="entry name" value="Acyl-CoA dehydrogenase NM domain-like"/>
    <property type="match status" value="1"/>
</dbReference>
<dbReference type="FunFam" id="1.20.140.10:FF:000001">
    <property type="entry name" value="Acyl-CoA dehydrogenase"/>
    <property type="match status" value="1"/>
</dbReference>
<organism evidence="9 10">
    <name type="scientific">Quisquiliibacterium transsilvanicum</name>
    <dbReference type="NCBI Taxonomy" id="1549638"/>
    <lineage>
        <taxon>Bacteria</taxon>
        <taxon>Pseudomonadati</taxon>
        <taxon>Pseudomonadota</taxon>
        <taxon>Betaproteobacteria</taxon>
        <taxon>Burkholderiales</taxon>
        <taxon>Burkholderiaceae</taxon>
        <taxon>Quisquiliibacterium</taxon>
    </lineage>
</organism>
<dbReference type="AlphaFoldDB" id="A0A7W8HEB5"/>
<evidence type="ECO:0000259" key="8">
    <source>
        <dbReference type="Pfam" id="PF02771"/>
    </source>
</evidence>
<comment type="similarity">
    <text evidence="2">Belongs to the acyl-CoA dehydrogenase family.</text>
</comment>